<evidence type="ECO:0000313" key="3">
    <source>
        <dbReference type="Proteomes" id="UP000314294"/>
    </source>
</evidence>
<keyword evidence="1" id="KW-0472">Membrane</keyword>
<evidence type="ECO:0000256" key="1">
    <source>
        <dbReference type="SAM" id="Phobius"/>
    </source>
</evidence>
<reference evidence="2 3" key="1">
    <citation type="submission" date="2019-03" db="EMBL/GenBank/DDBJ databases">
        <title>First draft genome of Liparis tanakae, snailfish: a comprehensive survey of snailfish specific genes.</title>
        <authorList>
            <person name="Kim W."/>
            <person name="Song I."/>
            <person name="Jeong J.-H."/>
            <person name="Kim D."/>
            <person name="Kim S."/>
            <person name="Ryu S."/>
            <person name="Song J.Y."/>
            <person name="Lee S.K."/>
        </authorList>
    </citation>
    <scope>NUCLEOTIDE SEQUENCE [LARGE SCALE GENOMIC DNA]</scope>
    <source>
        <tissue evidence="2">Muscle</tissue>
    </source>
</reference>
<organism evidence="2 3">
    <name type="scientific">Liparis tanakae</name>
    <name type="common">Tanaka's snailfish</name>
    <dbReference type="NCBI Taxonomy" id="230148"/>
    <lineage>
        <taxon>Eukaryota</taxon>
        <taxon>Metazoa</taxon>
        <taxon>Chordata</taxon>
        <taxon>Craniata</taxon>
        <taxon>Vertebrata</taxon>
        <taxon>Euteleostomi</taxon>
        <taxon>Actinopterygii</taxon>
        <taxon>Neopterygii</taxon>
        <taxon>Teleostei</taxon>
        <taxon>Neoteleostei</taxon>
        <taxon>Acanthomorphata</taxon>
        <taxon>Eupercaria</taxon>
        <taxon>Perciformes</taxon>
        <taxon>Cottioidei</taxon>
        <taxon>Cottales</taxon>
        <taxon>Liparidae</taxon>
        <taxon>Liparis</taxon>
    </lineage>
</organism>
<dbReference type="Proteomes" id="UP000314294">
    <property type="component" value="Unassembled WGS sequence"/>
</dbReference>
<protein>
    <submittedName>
        <fullName evidence="2">Uncharacterized protein</fullName>
    </submittedName>
</protein>
<feature type="transmembrane region" description="Helical" evidence="1">
    <location>
        <begin position="48"/>
        <end position="67"/>
    </location>
</feature>
<keyword evidence="3" id="KW-1185">Reference proteome</keyword>
<comment type="caution">
    <text evidence="2">The sequence shown here is derived from an EMBL/GenBank/DDBJ whole genome shotgun (WGS) entry which is preliminary data.</text>
</comment>
<proteinExistence type="predicted"/>
<name>A0A4Z2ENP4_9TELE</name>
<dbReference type="AlphaFoldDB" id="A0A4Z2ENP4"/>
<evidence type="ECO:0000313" key="2">
    <source>
        <dbReference type="EMBL" id="TNN30413.1"/>
    </source>
</evidence>
<gene>
    <name evidence="2" type="ORF">EYF80_059436</name>
</gene>
<keyword evidence="1" id="KW-1133">Transmembrane helix</keyword>
<sequence length="105" mass="11461">MDTWWTSSVMFLTLNDGPYLFFWRNLCSGPSSASSITSMRFSASQIPIILTMYGLSSCCITAASRSISSCTDWLLSSFFRILTATCFSVLTPGGGGSLIVIYNKI</sequence>
<feature type="transmembrane region" description="Helical" evidence="1">
    <location>
        <begin position="79"/>
        <end position="102"/>
    </location>
</feature>
<dbReference type="EMBL" id="SRLO01004510">
    <property type="protein sequence ID" value="TNN30413.1"/>
    <property type="molecule type" value="Genomic_DNA"/>
</dbReference>
<accession>A0A4Z2ENP4</accession>
<keyword evidence="1" id="KW-0812">Transmembrane</keyword>